<evidence type="ECO:0000256" key="1">
    <source>
        <dbReference type="SAM" id="MobiDB-lite"/>
    </source>
</evidence>
<protein>
    <submittedName>
        <fullName evidence="2">Uncharacterized protein</fullName>
    </submittedName>
</protein>
<gene>
    <name evidence="2" type="ORF">CTAM01_06521</name>
</gene>
<dbReference type="RefSeq" id="XP_060382807.1">
    <property type="nucleotide sequence ID" value="XM_060522548.1"/>
</dbReference>
<evidence type="ECO:0000313" key="2">
    <source>
        <dbReference type="EMBL" id="KAK1500586.1"/>
    </source>
</evidence>
<name>A0ABQ9RBJ7_9PEZI</name>
<keyword evidence="3" id="KW-1185">Reference proteome</keyword>
<dbReference type="GeneID" id="85406786"/>
<evidence type="ECO:0000313" key="3">
    <source>
        <dbReference type="Proteomes" id="UP001227543"/>
    </source>
</evidence>
<feature type="region of interest" description="Disordered" evidence="1">
    <location>
        <begin position="1"/>
        <end position="32"/>
    </location>
</feature>
<organism evidence="2 3">
    <name type="scientific">Colletotrichum tamarilloi</name>
    <dbReference type="NCBI Taxonomy" id="1209934"/>
    <lineage>
        <taxon>Eukaryota</taxon>
        <taxon>Fungi</taxon>
        <taxon>Dikarya</taxon>
        <taxon>Ascomycota</taxon>
        <taxon>Pezizomycotina</taxon>
        <taxon>Sordariomycetes</taxon>
        <taxon>Hypocreomycetidae</taxon>
        <taxon>Glomerellales</taxon>
        <taxon>Glomerellaceae</taxon>
        <taxon>Colletotrichum</taxon>
        <taxon>Colletotrichum acutatum species complex</taxon>
    </lineage>
</organism>
<reference evidence="2 3" key="1">
    <citation type="submission" date="2016-10" db="EMBL/GenBank/DDBJ databases">
        <title>The genome sequence of Colletotrichum fioriniae PJ7.</title>
        <authorList>
            <person name="Baroncelli R."/>
        </authorList>
    </citation>
    <scope>NUCLEOTIDE SEQUENCE [LARGE SCALE GENOMIC DNA]</scope>
    <source>
        <strain evidence="2 3">Tom-12</strain>
    </source>
</reference>
<sequence length="168" mass="18776">MSEARYLSNDTYGQQKGHEPLPCPSVEHRPAERGRHQRYVQLYLAPHLLQKLQVPHHHISSTTSNCVRRLADFTLHEQPWQHISRAEEPDETASQGYPTGPAQPHSAFLSLFSLVRLPSSLSSGFAQPSVPLMMQDARLVPLSFPSLLVTLSLSRMLGGGCARLFMLI</sequence>
<proteinExistence type="predicted"/>
<comment type="caution">
    <text evidence="2">The sequence shown here is derived from an EMBL/GenBank/DDBJ whole genome shotgun (WGS) entry which is preliminary data.</text>
</comment>
<dbReference type="Proteomes" id="UP001227543">
    <property type="component" value="Unassembled WGS sequence"/>
</dbReference>
<accession>A0ABQ9RBJ7</accession>
<dbReference type="EMBL" id="MLFU01000018">
    <property type="protein sequence ID" value="KAK1500586.1"/>
    <property type="molecule type" value="Genomic_DNA"/>
</dbReference>